<keyword evidence="10" id="KW-1185">Reference proteome</keyword>
<dbReference type="GO" id="GO:0005886">
    <property type="term" value="C:plasma membrane"/>
    <property type="evidence" value="ECO:0007669"/>
    <property type="project" value="UniProtKB-SubCell"/>
</dbReference>
<sequence>MIKRPYLSIFIVLVAIAVFLQYQLWNGEDGIKAVERLAERIAEQQAENETLLERNLVLEAEIIELKKGLETVEERARQELGMIKDDETLYLILP</sequence>
<evidence type="ECO:0000256" key="8">
    <source>
        <dbReference type="SAM" id="Phobius"/>
    </source>
</evidence>
<dbReference type="Proteomes" id="UP000063953">
    <property type="component" value="Chromosome"/>
</dbReference>
<protein>
    <recommendedName>
        <fullName evidence="7">Cell division protein FtsB</fullName>
    </recommendedName>
</protein>
<dbReference type="STRING" id="1697053.AKN87_01315"/>
<keyword evidence="2 7" id="KW-0132">Cell division</keyword>
<proteinExistence type="inferred from homology"/>
<evidence type="ECO:0000256" key="1">
    <source>
        <dbReference type="ARBA" id="ARBA00022475"/>
    </source>
</evidence>
<reference evidence="9 10" key="1">
    <citation type="journal article" date="2015" name="Genome Announc.">
        <title>Genome Sequences of Oblitimonas alkaliphila gen. nov. sp. nov. (Proposed), a Novel Bacterium of the Pseudomonadaceae Family.</title>
        <authorList>
            <person name="Lauer A.C."/>
            <person name="Nicholson A.C."/>
            <person name="Humrighouse B.W."/>
            <person name="Emery B."/>
            <person name="Drobish A."/>
            <person name="Juieng P."/>
            <person name="Loparev V."/>
            <person name="McQuiston J.R."/>
        </authorList>
    </citation>
    <scope>NUCLEOTIDE SEQUENCE [LARGE SCALE GENOMIC DNA]</scope>
    <source>
        <strain evidence="9 10">E5571</strain>
    </source>
</reference>
<dbReference type="PANTHER" id="PTHR37485">
    <property type="entry name" value="CELL DIVISION PROTEIN FTSB"/>
    <property type="match status" value="1"/>
</dbReference>
<evidence type="ECO:0000313" key="10">
    <source>
        <dbReference type="Proteomes" id="UP000063953"/>
    </source>
</evidence>
<feature type="transmembrane region" description="Helical" evidence="8">
    <location>
        <begin position="6"/>
        <end position="25"/>
    </location>
</feature>
<comment type="similarity">
    <text evidence="7">Belongs to the FtsB family.</text>
</comment>
<keyword evidence="5 7" id="KW-0472">Membrane</keyword>
<keyword evidence="1 7" id="KW-1003">Cell membrane</keyword>
<dbReference type="AlphaFoldDB" id="A0A0K1XG69"/>
<feature type="coiled-coil region" evidence="7">
    <location>
        <begin position="34"/>
        <end position="75"/>
    </location>
</feature>
<evidence type="ECO:0000313" key="9">
    <source>
        <dbReference type="EMBL" id="AKX60395.1"/>
    </source>
</evidence>
<dbReference type="GO" id="GO:0030428">
    <property type="term" value="C:cell septum"/>
    <property type="evidence" value="ECO:0007669"/>
    <property type="project" value="TreeGrafter"/>
</dbReference>
<evidence type="ECO:0000256" key="6">
    <source>
        <dbReference type="ARBA" id="ARBA00023306"/>
    </source>
</evidence>
<feature type="topological domain" description="Periplasmic" evidence="7">
    <location>
        <begin position="27"/>
        <end position="94"/>
    </location>
</feature>
<keyword evidence="7" id="KW-0997">Cell inner membrane</keyword>
<keyword evidence="7" id="KW-0175">Coiled coil</keyword>
<accession>A0A0K1XG69</accession>
<evidence type="ECO:0000256" key="2">
    <source>
        <dbReference type="ARBA" id="ARBA00022618"/>
    </source>
</evidence>
<keyword evidence="3 7" id="KW-0812">Transmembrane</keyword>
<dbReference type="GO" id="GO:0032153">
    <property type="term" value="C:cell division site"/>
    <property type="evidence" value="ECO:0007669"/>
    <property type="project" value="UniProtKB-UniRule"/>
</dbReference>
<comment type="subcellular location">
    <subcellularLocation>
        <location evidence="7">Cell inner membrane</location>
        <topology evidence="7">Single-pass type II membrane protein</topology>
    </subcellularLocation>
    <text evidence="7">Localizes to the division septum.</text>
</comment>
<organism evidence="9 10">
    <name type="scientific">Thiopseudomonas alkaliphila</name>
    <dbReference type="NCBI Taxonomy" id="1697053"/>
    <lineage>
        <taxon>Bacteria</taxon>
        <taxon>Pseudomonadati</taxon>
        <taxon>Pseudomonadota</taxon>
        <taxon>Gammaproteobacteria</taxon>
        <taxon>Pseudomonadales</taxon>
        <taxon>Pseudomonadaceae</taxon>
        <taxon>Thiopseudomonas</taxon>
    </lineage>
</organism>
<keyword evidence="6 7" id="KW-0131">Cell cycle</keyword>
<dbReference type="GO" id="GO:0043093">
    <property type="term" value="P:FtsZ-dependent cytokinesis"/>
    <property type="evidence" value="ECO:0007669"/>
    <property type="project" value="UniProtKB-UniRule"/>
</dbReference>
<evidence type="ECO:0000256" key="4">
    <source>
        <dbReference type="ARBA" id="ARBA00022989"/>
    </source>
</evidence>
<dbReference type="InterPro" id="IPR023081">
    <property type="entry name" value="Cell_div_FtsB"/>
</dbReference>
<comment type="function">
    <text evidence="7">Essential cell division protein. May link together the upstream cell division proteins, which are predominantly cytoplasmic, with the downstream cell division proteins, which are predominantly periplasmic.</text>
</comment>
<evidence type="ECO:0000256" key="5">
    <source>
        <dbReference type="ARBA" id="ARBA00023136"/>
    </source>
</evidence>
<comment type="subunit">
    <text evidence="7">Part of a complex composed of FtsB, FtsL and FtsQ.</text>
</comment>
<dbReference type="PATRIC" id="fig|1698449.3.peg.2211"/>
<feature type="topological domain" description="Cytoplasmic" evidence="7">
    <location>
        <begin position="1"/>
        <end position="7"/>
    </location>
</feature>
<dbReference type="Pfam" id="PF04977">
    <property type="entry name" value="DivIC"/>
    <property type="match status" value="1"/>
</dbReference>
<dbReference type="InterPro" id="IPR007060">
    <property type="entry name" value="FtsL/DivIC"/>
</dbReference>
<gene>
    <name evidence="7" type="primary">ftsB</name>
    <name evidence="9" type="ORF">AKN88_10970</name>
</gene>
<dbReference type="EMBL" id="CP012365">
    <property type="protein sequence ID" value="AKX60395.1"/>
    <property type="molecule type" value="Genomic_DNA"/>
</dbReference>
<evidence type="ECO:0000256" key="3">
    <source>
        <dbReference type="ARBA" id="ARBA00022692"/>
    </source>
</evidence>
<name>A0A0K1XG69_9GAMM</name>
<dbReference type="HAMAP" id="MF_00599">
    <property type="entry name" value="FtsB"/>
    <property type="match status" value="1"/>
</dbReference>
<dbReference type="PANTHER" id="PTHR37485:SF1">
    <property type="entry name" value="CELL DIVISION PROTEIN FTSB"/>
    <property type="match status" value="1"/>
</dbReference>
<keyword evidence="4 7" id="KW-1133">Transmembrane helix</keyword>
<evidence type="ECO:0000256" key="7">
    <source>
        <dbReference type="HAMAP-Rule" id="MF_00599"/>
    </source>
</evidence>